<dbReference type="InterPro" id="IPR051202">
    <property type="entry name" value="Peptidase_C40"/>
</dbReference>
<keyword evidence="4" id="KW-0788">Thiol protease</keyword>
<gene>
    <name evidence="6" type="ORF">BC343_01280</name>
</gene>
<dbReference type="Gene3D" id="3.90.1720.10">
    <property type="entry name" value="endopeptidase domain like (from Nostoc punctiforme)"/>
    <property type="match status" value="1"/>
</dbReference>
<protein>
    <recommendedName>
        <fullName evidence="5">NlpC/P60 domain-containing protein</fullName>
    </recommendedName>
</protein>
<dbReference type="EMBL" id="MBTF01000001">
    <property type="protein sequence ID" value="OOQ62278.1"/>
    <property type="molecule type" value="Genomic_DNA"/>
</dbReference>
<evidence type="ECO:0000313" key="7">
    <source>
        <dbReference type="Proteomes" id="UP000189739"/>
    </source>
</evidence>
<sequence length="130" mass="14420">MAAFAQTLNGIPYKYGSVDPNEGFDCSGFISYVFNHFGIAVPRTSVDFTYMHHEVDLKDAQTGDLILFTGTDSTLRVVGHMGIVLATPGQEMRFIHSTSGHDNLGVTETPMNSYYKSRYVKTVRVFEVGK</sequence>
<keyword evidence="7" id="KW-1185">Reference proteome</keyword>
<proteinExistence type="inferred from homology"/>
<dbReference type="SUPFAM" id="SSF54001">
    <property type="entry name" value="Cysteine proteinases"/>
    <property type="match status" value="1"/>
</dbReference>
<comment type="similarity">
    <text evidence="1">Belongs to the peptidase C40 family.</text>
</comment>
<evidence type="ECO:0000256" key="2">
    <source>
        <dbReference type="ARBA" id="ARBA00022670"/>
    </source>
</evidence>
<dbReference type="AlphaFoldDB" id="A0A1S9PNX7"/>
<keyword evidence="2" id="KW-0645">Protease</keyword>
<reference evidence="6 7" key="1">
    <citation type="submission" date="2016-07" db="EMBL/GenBank/DDBJ databases">
        <title>Genomic analysis of zinc-resistant bacterium Mucilaginibacter pedocola TBZ30.</title>
        <authorList>
            <person name="Huang J."/>
            <person name="Tang J."/>
        </authorList>
    </citation>
    <scope>NUCLEOTIDE SEQUENCE [LARGE SCALE GENOMIC DNA]</scope>
    <source>
        <strain evidence="6 7">TBZ30</strain>
    </source>
</reference>
<dbReference type="STRING" id="1792845.BC343_01280"/>
<evidence type="ECO:0000259" key="5">
    <source>
        <dbReference type="PROSITE" id="PS51935"/>
    </source>
</evidence>
<evidence type="ECO:0000313" key="6">
    <source>
        <dbReference type="EMBL" id="OOQ62278.1"/>
    </source>
</evidence>
<dbReference type="PROSITE" id="PS51935">
    <property type="entry name" value="NLPC_P60"/>
    <property type="match status" value="1"/>
</dbReference>
<dbReference type="PANTHER" id="PTHR47053:SF1">
    <property type="entry name" value="MUREIN DD-ENDOPEPTIDASE MEPH-RELATED"/>
    <property type="match status" value="1"/>
</dbReference>
<dbReference type="GO" id="GO:0008234">
    <property type="term" value="F:cysteine-type peptidase activity"/>
    <property type="evidence" value="ECO:0007669"/>
    <property type="project" value="UniProtKB-KW"/>
</dbReference>
<keyword evidence="3" id="KW-0378">Hydrolase</keyword>
<evidence type="ECO:0000256" key="3">
    <source>
        <dbReference type="ARBA" id="ARBA00022801"/>
    </source>
</evidence>
<dbReference type="InterPro" id="IPR000064">
    <property type="entry name" value="NLP_P60_dom"/>
</dbReference>
<dbReference type="Proteomes" id="UP000189739">
    <property type="component" value="Unassembled WGS sequence"/>
</dbReference>
<accession>A0A1S9PNX7</accession>
<evidence type="ECO:0000256" key="4">
    <source>
        <dbReference type="ARBA" id="ARBA00022807"/>
    </source>
</evidence>
<dbReference type="Pfam" id="PF00877">
    <property type="entry name" value="NLPC_P60"/>
    <property type="match status" value="1"/>
</dbReference>
<dbReference type="PANTHER" id="PTHR47053">
    <property type="entry name" value="MUREIN DD-ENDOPEPTIDASE MEPH-RELATED"/>
    <property type="match status" value="1"/>
</dbReference>
<dbReference type="GO" id="GO:0006508">
    <property type="term" value="P:proteolysis"/>
    <property type="evidence" value="ECO:0007669"/>
    <property type="project" value="UniProtKB-KW"/>
</dbReference>
<feature type="domain" description="NlpC/P60" evidence="5">
    <location>
        <begin position="1"/>
        <end position="126"/>
    </location>
</feature>
<comment type="caution">
    <text evidence="6">The sequence shown here is derived from an EMBL/GenBank/DDBJ whole genome shotgun (WGS) entry which is preliminary data.</text>
</comment>
<name>A0A1S9PNX7_9SPHI</name>
<dbReference type="InterPro" id="IPR038765">
    <property type="entry name" value="Papain-like_cys_pep_sf"/>
</dbReference>
<evidence type="ECO:0000256" key="1">
    <source>
        <dbReference type="ARBA" id="ARBA00007074"/>
    </source>
</evidence>
<organism evidence="6 7">
    <name type="scientific">Mucilaginibacter pedocola</name>
    <dbReference type="NCBI Taxonomy" id="1792845"/>
    <lineage>
        <taxon>Bacteria</taxon>
        <taxon>Pseudomonadati</taxon>
        <taxon>Bacteroidota</taxon>
        <taxon>Sphingobacteriia</taxon>
        <taxon>Sphingobacteriales</taxon>
        <taxon>Sphingobacteriaceae</taxon>
        <taxon>Mucilaginibacter</taxon>
    </lineage>
</organism>